<dbReference type="InterPro" id="IPR035979">
    <property type="entry name" value="RBD_domain_sf"/>
</dbReference>
<comment type="caution">
    <text evidence="4">The sequence shown here is derived from an EMBL/GenBank/DDBJ whole genome shotgun (WGS) entry which is preliminary data.</text>
</comment>
<dbReference type="CDD" id="cd00590">
    <property type="entry name" value="RRM_SF"/>
    <property type="match status" value="1"/>
</dbReference>
<evidence type="ECO:0000256" key="1">
    <source>
        <dbReference type="PROSITE-ProRule" id="PRU00176"/>
    </source>
</evidence>
<dbReference type="EMBL" id="QGNW01001763">
    <property type="protein sequence ID" value="RVW31276.1"/>
    <property type="molecule type" value="Genomic_DNA"/>
</dbReference>
<feature type="compositionally biased region" description="Basic residues" evidence="2">
    <location>
        <begin position="1"/>
        <end position="24"/>
    </location>
</feature>
<dbReference type="InterPro" id="IPR012677">
    <property type="entry name" value="Nucleotide-bd_a/b_plait_sf"/>
</dbReference>
<evidence type="ECO:0000256" key="2">
    <source>
        <dbReference type="SAM" id="MobiDB-lite"/>
    </source>
</evidence>
<dbReference type="PROSITE" id="PS50102">
    <property type="entry name" value="RRM"/>
    <property type="match status" value="1"/>
</dbReference>
<organism evidence="4 5">
    <name type="scientific">Vitis vinifera</name>
    <name type="common">Grape</name>
    <dbReference type="NCBI Taxonomy" id="29760"/>
    <lineage>
        <taxon>Eukaryota</taxon>
        <taxon>Viridiplantae</taxon>
        <taxon>Streptophyta</taxon>
        <taxon>Embryophyta</taxon>
        <taxon>Tracheophyta</taxon>
        <taxon>Spermatophyta</taxon>
        <taxon>Magnoliopsida</taxon>
        <taxon>eudicotyledons</taxon>
        <taxon>Gunneridae</taxon>
        <taxon>Pentapetalae</taxon>
        <taxon>rosids</taxon>
        <taxon>Vitales</taxon>
        <taxon>Vitaceae</taxon>
        <taxon>Viteae</taxon>
        <taxon>Vitis</taxon>
    </lineage>
</organism>
<accession>A0A438D747</accession>
<gene>
    <name evidence="4" type="primary">VvCHDh000897_0</name>
    <name evidence="4" type="ORF">CK203_100331</name>
</gene>
<dbReference type="InterPro" id="IPR000504">
    <property type="entry name" value="RRM_dom"/>
</dbReference>
<dbReference type="AlphaFoldDB" id="A0A438D747"/>
<evidence type="ECO:0000259" key="3">
    <source>
        <dbReference type="PROSITE" id="PS50102"/>
    </source>
</evidence>
<name>A0A438D747_VITVI</name>
<reference evidence="4 5" key="1">
    <citation type="journal article" date="2018" name="PLoS Genet.">
        <title>Population sequencing reveals clonal diversity and ancestral inbreeding in the grapevine cultivar Chardonnay.</title>
        <authorList>
            <person name="Roach M.J."/>
            <person name="Johnson D.L."/>
            <person name="Bohlmann J."/>
            <person name="van Vuuren H.J."/>
            <person name="Jones S.J."/>
            <person name="Pretorius I.S."/>
            <person name="Schmidt S.A."/>
            <person name="Borneman A.R."/>
        </authorList>
    </citation>
    <scope>NUCLEOTIDE SEQUENCE [LARGE SCALE GENOMIC DNA]</scope>
    <source>
        <strain evidence="5">cv. Chardonnay</strain>
        <tissue evidence="4">Leaf</tissue>
    </source>
</reference>
<feature type="region of interest" description="Disordered" evidence="2">
    <location>
        <begin position="1"/>
        <end position="43"/>
    </location>
</feature>
<sequence>MSRKREKPYHSRHALSSIAKRRRPSLLELPDSASRDAPATKHSSPGAVLVIGLSPECSVLDLKSRFEIYGCISRIRIDRDGVGYITFRSKDSADAAITASQDPSFGITIDSKRVLFQLPLLPFSIRADLFQVQVLLAKDPNSAVGFGSNKDNGSSSKLLRAEVPLSRHGRSNKLVSSSAKPKTDPIAGLDVAFKGREMVAYDDIL</sequence>
<dbReference type="GO" id="GO:0003723">
    <property type="term" value="F:RNA binding"/>
    <property type="evidence" value="ECO:0007669"/>
    <property type="project" value="UniProtKB-UniRule"/>
</dbReference>
<feature type="domain" description="RRM" evidence="3">
    <location>
        <begin position="46"/>
        <end position="139"/>
    </location>
</feature>
<proteinExistence type="predicted"/>
<dbReference type="SUPFAM" id="SSF54928">
    <property type="entry name" value="RNA-binding domain, RBD"/>
    <property type="match status" value="1"/>
</dbReference>
<dbReference type="Pfam" id="PF00076">
    <property type="entry name" value="RRM_1"/>
    <property type="match status" value="1"/>
</dbReference>
<evidence type="ECO:0000313" key="5">
    <source>
        <dbReference type="Proteomes" id="UP000288805"/>
    </source>
</evidence>
<dbReference type="Gene3D" id="3.30.70.330">
    <property type="match status" value="1"/>
</dbReference>
<evidence type="ECO:0000313" key="4">
    <source>
        <dbReference type="EMBL" id="RVW31276.1"/>
    </source>
</evidence>
<protein>
    <recommendedName>
        <fullName evidence="3">RRM domain-containing protein</fullName>
    </recommendedName>
</protein>
<keyword evidence="1" id="KW-0694">RNA-binding</keyword>
<dbReference type="Proteomes" id="UP000288805">
    <property type="component" value="Unassembled WGS sequence"/>
</dbReference>
<dbReference type="SMART" id="SM00360">
    <property type="entry name" value="RRM"/>
    <property type="match status" value="1"/>
</dbReference>